<evidence type="ECO:0000256" key="2">
    <source>
        <dbReference type="ARBA" id="ARBA00009950"/>
    </source>
</evidence>
<evidence type="ECO:0000256" key="6">
    <source>
        <dbReference type="ARBA" id="ARBA00022989"/>
    </source>
</evidence>
<comment type="subcellular location">
    <subcellularLocation>
        <location evidence="1">Endoplasmic reticulum membrane</location>
        <topology evidence="1">Multi-pass membrane protein</topology>
    </subcellularLocation>
</comment>
<evidence type="ECO:0000313" key="11">
    <source>
        <dbReference type="WBParaSite" id="MBELARI_LOCUS14080"/>
    </source>
</evidence>
<keyword evidence="7 9" id="KW-0472">Membrane</keyword>
<proteinExistence type="inferred from homology"/>
<evidence type="ECO:0000256" key="8">
    <source>
        <dbReference type="SAM" id="MobiDB-lite"/>
    </source>
</evidence>
<dbReference type="Pfam" id="PF05620">
    <property type="entry name" value="TMEM208_SND2"/>
    <property type="match status" value="1"/>
</dbReference>
<dbReference type="GO" id="GO:0005773">
    <property type="term" value="C:vacuole"/>
    <property type="evidence" value="ECO:0007669"/>
    <property type="project" value="GOC"/>
</dbReference>
<evidence type="ECO:0000256" key="1">
    <source>
        <dbReference type="ARBA" id="ARBA00004477"/>
    </source>
</evidence>
<keyword evidence="5" id="KW-0256">Endoplasmic reticulum</keyword>
<keyword evidence="4 9" id="KW-0812">Transmembrane</keyword>
<dbReference type="WBParaSite" id="MBELARI_LOCUS2941">
    <property type="protein sequence ID" value="MBELARI_LOCUS2941"/>
    <property type="gene ID" value="MBELARI_LOCUS2941"/>
</dbReference>
<feature type="transmembrane region" description="Helical" evidence="9">
    <location>
        <begin position="53"/>
        <end position="70"/>
    </location>
</feature>
<dbReference type="PANTHER" id="PTHR13505">
    <property type="entry name" value="TRANSMEMBRANE PROTEIN 208"/>
    <property type="match status" value="1"/>
</dbReference>
<evidence type="ECO:0000313" key="10">
    <source>
        <dbReference type="Proteomes" id="UP000887575"/>
    </source>
</evidence>
<feature type="compositionally biased region" description="Basic residues" evidence="8">
    <location>
        <begin position="162"/>
        <end position="173"/>
    </location>
</feature>
<feature type="region of interest" description="Disordered" evidence="8">
    <location>
        <begin position="150"/>
        <end position="173"/>
    </location>
</feature>
<evidence type="ECO:0000256" key="5">
    <source>
        <dbReference type="ARBA" id="ARBA00022824"/>
    </source>
</evidence>
<dbReference type="GO" id="GO:0005789">
    <property type="term" value="C:endoplasmic reticulum membrane"/>
    <property type="evidence" value="ECO:0007669"/>
    <property type="project" value="UniProtKB-SubCell"/>
</dbReference>
<organism evidence="10 11">
    <name type="scientific">Mesorhabditis belari</name>
    <dbReference type="NCBI Taxonomy" id="2138241"/>
    <lineage>
        <taxon>Eukaryota</taxon>
        <taxon>Metazoa</taxon>
        <taxon>Ecdysozoa</taxon>
        <taxon>Nematoda</taxon>
        <taxon>Chromadorea</taxon>
        <taxon>Rhabditida</taxon>
        <taxon>Rhabditina</taxon>
        <taxon>Rhabditomorpha</taxon>
        <taxon>Rhabditoidea</taxon>
        <taxon>Rhabditidae</taxon>
        <taxon>Mesorhabditinae</taxon>
        <taxon>Mesorhabditis</taxon>
    </lineage>
</organism>
<dbReference type="InterPro" id="IPR008506">
    <property type="entry name" value="SND2/TMEM208"/>
</dbReference>
<evidence type="ECO:0000256" key="9">
    <source>
        <dbReference type="SAM" id="Phobius"/>
    </source>
</evidence>
<comment type="similarity">
    <text evidence="2">Belongs to the TMEM208 family.</text>
</comment>
<protein>
    <recommendedName>
        <fullName evidence="3">Transmembrane protein 208</fullName>
    </recommendedName>
</protein>
<sequence length="173" mass="19543">MEKPKGKQGTKGQKEIYKENKTTIQGYGLAALISSGAYFLCGFFLWQVTQNEWVWWGVTFFMQLGALLMMKTMARASFDDRGHLVDAGLDLNDPQAFGEYCKDSIILATAVQALALYTAYAYLLLLAIPGYVGYKILFSFVIPWATAPSATPEQGEMDDKKNRRREKIKFARR</sequence>
<feature type="transmembrane region" description="Helical" evidence="9">
    <location>
        <begin position="27"/>
        <end position="47"/>
    </location>
</feature>
<dbReference type="AlphaFoldDB" id="A0AAF3EJ81"/>
<feature type="transmembrane region" description="Helical" evidence="9">
    <location>
        <begin position="105"/>
        <end position="125"/>
    </location>
</feature>
<accession>A0AAF3EJ81</accession>
<dbReference type="Proteomes" id="UP000887575">
    <property type="component" value="Unassembled WGS sequence"/>
</dbReference>
<dbReference type="WBParaSite" id="MBELARI_LOCUS14080">
    <property type="protein sequence ID" value="MBELARI_LOCUS14080"/>
    <property type="gene ID" value="MBELARI_LOCUS14080"/>
</dbReference>
<evidence type="ECO:0000313" key="12">
    <source>
        <dbReference type="WBParaSite" id="MBELARI_LOCUS2941"/>
    </source>
</evidence>
<evidence type="ECO:0000256" key="4">
    <source>
        <dbReference type="ARBA" id="ARBA00022692"/>
    </source>
</evidence>
<evidence type="ECO:0000256" key="3">
    <source>
        <dbReference type="ARBA" id="ARBA00015033"/>
    </source>
</evidence>
<keyword evidence="6 9" id="KW-1133">Transmembrane helix</keyword>
<reference evidence="11 12" key="1">
    <citation type="submission" date="2024-02" db="UniProtKB">
        <authorList>
            <consortium name="WormBaseParasite"/>
        </authorList>
    </citation>
    <scope>IDENTIFICATION</scope>
</reference>
<evidence type="ECO:0000256" key="7">
    <source>
        <dbReference type="ARBA" id="ARBA00023136"/>
    </source>
</evidence>
<keyword evidence="10" id="KW-1185">Reference proteome</keyword>
<dbReference type="PANTHER" id="PTHR13505:SF7">
    <property type="entry name" value="TRANSMEMBRANE PROTEIN 208"/>
    <property type="match status" value="1"/>
</dbReference>
<dbReference type="GO" id="GO:0006624">
    <property type="term" value="P:vacuolar protein processing"/>
    <property type="evidence" value="ECO:0007669"/>
    <property type="project" value="TreeGrafter"/>
</dbReference>
<name>A0AAF3EJ81_9BILA</name>